<feature type="compositionally biased region" description="Basic and acidic residues" evidence="1">
    <location>
        <begin position="11"/>
        <end position="22"/>
    </location>
</feature>
<organism evidence="2">
    <name type="scientific">uncultured Blastococcus sp</name>
    <dbReference type="NCBI Taxonomy" id="217144"/>
    <lineage>
        <taxon>Bacteria</taxon>
        <taxon>Bacillati</taxon>
        <taxon>Actinomycetota</taxon>
        <taxon>Actinomycetes</taxon>
        <taxon>Geodermatophilales</taxon>
        <taxon>Geodermatophilaceae</taxon>
        <taxon>Blastococcus</taxon>
        <taxon>environmental samples</taxon>
    </lineage>
</organism>
<dbReference type="AlphaFoldDB" id="A0A6J4IND7"/>
<protein>
    <submittedName>
        <fullName evidence="2">Uncharacterized protein</fullName>
    </submittedName>
</protein>
<feature type="region of interest" description="Disordered" evidence="1">
    <location>
        <begin position="1"/>
        <end position="34"/>
    </location>
</feature>
<evidence type="ECO:0000256" key="1">
    <source>
        <dbReference type="SAM" id="MobiDB-lite"/>
    </source>
</evidence>
<gene>
    <name evidence="2" type="ORF">AVDCRST_MAG57-2461</name>
</gene>
<accession>A0A6J4IND7</accession>
<feature type="non-terminal residue" evidence="2">
    <location>
        <position position="47"/>
    </location>
</feature>
<dbReference type="EMBL" id="CADCTI010000202">
    <property type="protein sequence ID" value="CAA9257683.1"/>
    <property type="molecule type" value="Genomic_DNA"/>
</dbReference>
<proteinExistence type="predicted"/>
<sequence>GDPVVDPCRNPGDRRDLRDRPWPDAVGNRADRRRAARRARWGERLQL</sequence>
<evidence type="ECO:0000313" key="2">
    <source>
        <dbReference type="EMBL" id="CAA9257683.1"/>
    </source>
</evidence>
<name>A0A6J4IND7_9ACTN</name>
<feature type="non-terminal residue" evidence="2">
    <location>
        <position position="1"/>
    </location>
</feature>
<reference evidence="2" key="1">
    <citation type="submission" date="2020-02" db="EMBL/GenBank/DDBJ databases">
        <authorList>
            <person name="Meier V. D."/>
        </authorList>
    </citation>
    <scope>NUCLEOTIDE SEQUENCE</scope>
    <source>
        <strain evidence="2">AVDCRST_MAG57</strain>
    </source>
</reference>